<sequence>MDYTKYRENVLSKGKKRILALDGGGIRGLFTVQLLKRLESIIRERTNDPNALLRDYFHLVGGTSTGAIIAGAIATGKTADELDTIYRDLGQSIFKSNPLRFGLFRSKFDSAPINAALDAHFDDMLIRDTTELGIGLSVVGKRMDTGSSWVVDNNPDGKYFSPEKGNNGNYSLKQVIRASTAAPVYFDPEYIPISDTQMGKFVDGGVSPHNNPALQMFMLATMKGYKYNWDKGEDNLFILSLGTGNWANKIPVHPDKFSLFHSAKNAILAVLSVMDDNQELNQCMMQWFGKATGPVRDIDRVIGNLESELLCDVPLFSYMRYDAMIDRSWLARELGITHFSDQQIERMRAMDALDTMDLLSEMGQKYAEKLIKPEHIL</sequence>
<dbReference type="AlphaFoldDB" id="A0A6S6U697"/>
<keyword evidence="3 4" id="KW-0443">Lipid metabolism</keyword>
<evidence type="ECO:0000256" key="2">
    <source>
        <dbReference type="ARBA" id="ARBA00022963"/>
    </source>
</evidence>
<feature type="active site" description="Proton acceptor" evidence="4">
    <location>
        <position position="203"/>
    </location>
</feature>
<feature type="short sequence motif" description="DGA/G" evidence="4">
    <location>
        <begin position="203"/>
        <end position="205"/>
    </location>
</feature>
<feature type="domain" description="PNPLA" evidence="5">
    <location>
        <begin position="19"/>
        <end position="217"/>
    </location>
</feature>
<dbReference type="GO" id="GO:0016020">
    <property type="term" value="C:membrane"/>
    <property type="evidence" value="ECO:0007669"/>
    <property type="project" value="TreeGrafter"/>
</dbReference>
<dbReference type="PROSITE" id="PS51635">
    <property type="entry name" value="PNPLA"/>
    <property type="match status" value="1"/>
</dbReference>
<evidence type="ECO:0000313" key="6">
    <source>
        <dbReference type="EMBL" id="CAA6827194.1"/>
    </source>
</evidence>
<evidence type="ECO:0000256" key="3">
    <source>
        <dbReference type="ARBA" id="ARBA00023098"/>
    </source>
</evidence>
<feature type="active site" description="Nucleophile" evidence="4">
    <location>
        <position position="64"/>
    </location>
</feature>
<evidence type="ECO:0000256" key="4">
    <source>
        <dbReference type="PROSITE-ProRule" id="PRU01161"/>
    </source>
</evidence>
<accession>A0A6S6U697</accession>
<dbReference type="InterPro" id="IPR016035">
    <property type="entry name" value="Acyl_Trfase/lysoPLipase"/>
</dbReference>
<dbReference type="Pfam" id="PF01734">
    <property type="entry name" value="Patatin"/>
    <property type="match status" value="1"/>
</dbReference>
<protein>
    <submittedName>
        <fullName evidence="6">Patatin</fullName>
    </submittedName>
</protein>
<reference evidence="6" key="1">
    <citation type="submission" date="2020-01" db="EMBL/GenBank/DDBJ databases">
        <authorList>
            <person name="Meier V. D."/>
            <person name="Meier V D."/>
        </authorList>
    </citation>
    <scope>NUCLEOTIDE SEQUENCE</scope>
    <source>
        <strain evidence="6">HLG_WM_MAG_07</strain>
    </source>
</reference>
<organism evidence="6">
    <name type="scientific">uncultured Thiotrichaceae bacterium</name>
    <dbReference type="NCBI Taxonomy" id="298394"/>
    <lineage>
        <taxon>Bacteria</taxon>
        <taxon>Pseudomonadati</taxon>
        <taxon>Pseudomonadota</taxon>
        <taxon>Gammaproteobacteria</taxon>
        <taxon>Thiotrichales</taxon>
        <taxon>Thiotrichaceae</taxon>
        <taxon>environmental samples</taxon>
    </lineage>
</organism>
<dbReference type="PANTHER" id="PTHR24185">
    <property type="entry name" value="CALCIUM-INDEPENDENT PHOSPHOLIPASE A2-GAMMA"/>
    <property type="match status" value="1"/>
</dbReference>
<feature type="short sequence motif" description="GXGXXG" evidence="4">
    <location>
        <begin position="23"/>
        <end position="28"/>
    </location>
</feature>
<keyword evidence="2 4" id="KW-0442">Lipid degradation</keyword>
<gene>
    <name evidence="6" type="ORF">HELGO_WM8364</name>
</gene>
<evidence type="ECO:0000256" key="1">
    <source>
        <dbReference type="ARBA" id="ARBA00022801"/>
    </source>
</evidence>
<dbReference type="GO" id="GO:0016042">
    <property type="term" value="P:lipid catabolic process"/>
    <property type="evidence" value="ECO:0007669"/>
    <property type="project" value="UniProtKB-UniRule"/>
</dbReference>
<dbReference type="InterPro" id="IPR002641">
    <property type="entry name" value="PNPLA_dom"/>
</dbReference>
<proteinExistence type="predicted"/>
<dbReference type="EMBL" id="CACVAY010000139">
    <property type="protein sequence ID" value="CAA6827194.1"/>
    <property type="molecule type" value="Genomic_DNA"/>
</dbReference>
<feature type="short sequence motif" description="GXSXG" evidence="4">
    <location>
        <begin position="62"/>
        <end position="66"/>
    </location>
</feature>
<dbReference type="SUPFAM" id="SSF52151">
    <property type="entry name" value="FabD/lysophospholipase-like"/>
    <property type="match status" value="1"/>
</dbReference>
<evidence type="ECO:0000259" key="5">
    <source>
        <dbReference type="PROSITE" id="PS51635"/>
    </source>
</evidence>
<dbReference type="GO" id="GO:0004620">
    <property type="term" value="F:phospholipase activity"/>
    <property type="evidence" value="ECO:0007669"/>
    <property type="project" value="TreeGrafter"/>
</dbReference>
<keyword evidence="1 4" id="KW-0378">Hydrolase</keyword>
<dbReference type="Gene3D" id="3.40.1090.10">
    <property type="entry name" value="Cytosolic phospholipase A2 catalytic domain"/>
    <property type="match status" value="1"/>
</dbReference>
<dbReference type="PANTHER" id="PTHR24185:SF1">
    <property type="entry name" value="CALCIUM-INDEPENDENT PHOSPHOLIPASE A2-GAMMA"/>
    <property type="match status" value="1"/>
</dbReference>
<dbReference type="GO" id="GO:0006631">
    <property type="term" value="P:fatty acid metabolic process"/>
    <property type="evidence" value="ECO:0007669"/>
    <property type="project" value="TreeGrafter"/>
</dbReference>
<name>A0A6S6U697_9GAMM</name>